<dbReference type="GO" id="GO:0070007">
    <property type="term" value="F:glutamic-type endopeptidase activity"/>
    <property type="evidence" value="ECO:0007669"/>
    <property type="project" value="InterPro"/>
</dbReference>
<dbReference type="AlphaFoldDB" id="A0AAD4C8Z1"/>
<reference evidence="3" key="1">
    <citation type="submission" date="2019-10" db="EMBL/GenBank/DDBJ databases">
        <authorList>
            <consortium name="DOE Joint Genome Institute"/>
            <person name="Kuo A."/>
            <person name="Miyauchi S."/>
            <person name="Kiss E."/>
            <person name="Drula E."/>
            <person name="Kohler A."/>
            <person name="Sanchez-Garcia M."/>
            <person name="Andreopoulos B."/>
            <person name="Barry K.W."/>
            <person name="Bonito G."/>
            <person name="Buee M."/>
            <person name="Carver A."/>
            <person name="Chen C."/>
            <person name="Cichocki N."/>
            <person name="Clum A."/>
            <person name="Culley D."/>
            <person name="Crous P.W."/>
            <person name="Fauchery L."/>
            <person name="Girlanda M."/>
            <person name="Hayes R."/>
            <person name="Keri Z."/>
            <person name="LaButti K."/>
            <person name="Lipzen A."/>
            <person name="Lombard V."/>
            <person name="Magnuson J."/>
            <person name="Maillard F."/>
            <person name="Morin E."/>
            <person name="Murat C."/>
            <person name="Nolan M."/>
            <person name="Ohm R."/>
            <person name="Pangilinan J."/>
            <person name="Pereira M."/>
            <person name="Perotto S."/>
            <person name="Peter M."/>
            <person name="Riley R."/>
            <person name="Sitrit Y."/>
            <person name="Stielow B."/>
            <person name="Szollosi G."/>
            <person name="Zifcakova L."/>
            <person name="Stursova M."/>
            <person name="Spatafora J.W."/>
            <person name="Tedersoo L."/>
            <person name="Vaario L.-M."/>
            <person name="Yamada A."/>
            <person name="Yan M."/>
            <person name="Wang P."/>
            <person name="Xu J."/>
            <person name="Bruns T."/>
            <person name="Baldrian P."/>
            <person name="Vilgalys R."/>
            <person name="Henrissat B."/>
            <person name="Grigoriev I.V."/>
            <person name="Hibbett D."/>
            <person name="Nagy L.G."/>
            <person name="Martin F.M."/>
        </authorList>
    </citation>
    <scope>NUCLEOTIDE SEQUENCE</scope>
    <source>
        <strain evidence="3">BED1</strain>
    </source>
</reference>
<dbReference type="SUPFAM" id="SSF49899">
    <property type="entry name" value="Concanavalin A-like lectins/glucanases"/>
    <property type="match status" value="1"/>
</dbReference>
<keyword evidence="2" id="KW-0732">Signal</keyword>
<protein>
    <submittedName>
        <fullName evidence="3">Peptidase G1</fullName>
    </submittedName>
</protein>
<feature type="signal peptide" evidence="2">
    <location>
        <begin position="1"/>
        <end position="21"/>
    </location>
</feature>
<comment type="caution">
    <text evidence="3">The sequence shown here is derived from an EMBL/GenBank/DDBJ whole genome shotgun (WGS) entry which is preliminary data.</text>
</comment>
<dbReference type="PANTHER" id="PTHR37536:SF1">
    <property type="entry name" value="ASPERGILLOPEPSIN, PUTAITVE (AFU_ORTHOLOGUE AFUA_7G01200)"/>
    <property type="match status" value="1"/>
</dbReference>
<dbReference type="Gene3D" id="2.60.120.700">
    <property type="entry name" value="Peptidase G1"/>
    <property type="match status" value="1"/>
</dbReference>
<dbReference type="InterPro" id="IPR000250">
    <property type="entry name" value="Peptidase_G1"/>
</dbReference>
<keyword evidence="4" id="KW-1185">Reference proteome</keyword>
<feature type="active site" description="Proton acceptor" evidence="1">
    <location>
        <position position="189"/>
    </location>
</feature>
<dbReference type="Pfam" id="PF01828">
    <property type="entry name" value="Peptidase_A4"/>
    <property type="match status" value="1"/>
</dbReference>
<evidence type="ECO:0000313" key="4">
    <source>
        <dbReference type="Proteomes" id="UP001194468"/>
    </source>
</evidence>
<accession>A0AAD4C8Z1</accession>
<sequence length="251" mass="26828">MRFNSVLISSFLLVSVGLTDCRRTGRRSRPYSGVEWLTNVRSRNSSNWAGAELGIDNGAFYSVIGTFTIPEISSPSSSGVSAWVGIDGDGAGGTCGDRVLQAGVTIYGDPVNGHIEYDAWYEWFPANAVGFEISNFFSVGDVIGLVVGAPVNSTYGLAMIENRTKKQAAIANLSSTYALCGQTAEWIVEASLEDDEPFPNFSPVTFTDVRAYTIGGQTYGPQNATIINITNGSEYLTSASVSEDSVTIEHV</sequence>
<dbReference type="InterPro" id="IPR038656">
    <property type="entry name" value="Peptidase_G1_sf"/>
</dbReference>
<dbReference type="PANTHER" id="PTHR37536">
    <property type="entry name" value="PUTATIVE (AFU_ORTHOLOGUE AFUA_3G02970)-RELATED"/>
    <property type="match status" value="1"/>
</dbReference>
<dbReference type="GO" id="GO:0006508">
    <property type="term" value="P:proteolysis"/>
    <property type="evidence" value="ECO:0007669"/>
    <property type="project" value="InterPro"/>
</dbReference>
<dbReference type="InterPro" id="IPR013320">
    <property type="entry name" value="ConA-like_dom_sf"/>
</dbReference>
<dbReference type="CDD" id="cd13426">
    <property type="entry name" value="Peptidase_G1"/>
    <property type="match status" value="1"/>
</dbReference>
<organism evidence="3 4">
    <name type="scientific">Boletus edulis BED1</name>
    <dbReference type="NCBI Taxonomy" id="1328754"/>
    <lineage>
        <taxon>Eukaryota</taxon>
        <taxon>Fungi</taxon>
        <taxon>Dikarya</taxon>
        <taxon>Basidiomycota</taxon>
        <taxon>Agaricomycotina</taxon>
        <taxon>Agaricomycetes</taxon>
        <taxon>Agaricomycetidae</taxon>
        <taxon>Boletales</taxon>
        <taxon>Boletineae</taxon>
        <taxon>Boletaceae</taxon>
        <taxon>Boletoideae</taxon>
        <taxon>Boletus</taxon>
    </lineage>
</organism>
<dbReference type="EMBL" id="WHUW01000001">
    <property type="protein sequence ID" value="KAF8452477.1"/>
    <property type="molecule type" value="Genomic_DNA"/>
</dbReference>
<gene>
    <name evidence="3" type="ORF">L210DRAFT_3518728</name>
</gene>
<reference evidence="3" key="2">
    <citation type="journal article" date="2020" name="Nat. Commun.">
        <title>Large-scale genome sequencing of mycorrhizal fungi provides insights into the early evolution of symbiotic traits.</title>
        <authorList>
            <person name="Miyauchi S."/>
            <person name="Kiss E."/>
            <person name="Kuo A."/>
            <person name="Drula E."/>
            <person name="Kohler A."/>
            <person name="Sanchez-Garcia M."/>
            <person name="Morin E."/>
            <person name="Andreopoulos B."/>
            <person name="Barry K.W."/>
            <person name="Bonito G."/>
            <person name="Buee M."/>
            <person name="Carver A."/>
            <person name="Chen C."/>
            <person name="Cichocki N."/>
            <person name="Clum A."/>
            <person name="Culley D."/>
            <person name="Crous P.W."/>
            <person name="Fauchery L."/>
            <person name="Girlanda M."/>
            <person name="Hayes R.D."/>
            <person name="Keri Z."/>
            <person name="LaButti K."/>
            <person name="Lipzen A."/>
            <person name="Lombard V."/>
            <person name="Magnuson J."/>
            <person name="Maillard F."/>
            <person name="Murat C."/>
            <person name="Nolan M."/>
            <person name="Ohm R.A."/>
            <person name="Pangilinan J."/>
            <person name="Pereira M.F."/>
            <person name="Perotto S."/>
            <person name="Peter M."/>
            <person name="Pfister S."/>
            <person name="Riley R."/>
            <person name="Sitrit Y."/>
            <person name="Stielow J.B."/>
            <person name="Szollosi G."/>
            <person name="Zifcakova L."/>
            <person name="Stursova M."/>
            <person name="Spatafora J.W."/>
            <person name="Tedersoo L."/>
            <person name="Vaario L.M."/>
            <person name="Yamada A."/>
            <person name="Yan M."/>
            <person name="Wang P."/>
            <person name="Xu J."/>
            <person name="Bruns T."/>
            <person name="Baldrian P."/>
            <person name="Vilgalys R."/>
            <person name="Dunand C."/>
            <person name="Henrissat B."/>
            <person name="Grigoriev I.V."/>
            <person name="Hibbett D."/>
            <person name="Nagy L.G."/>
            <person name="Martin F.M."/>
        </authorList>
    </citation>
    <scope>NUCLEOTIDE SEQUENCE</scope>
    <source>
        <strain evidence="3">BED1</strain>
    </source>
</reference>
<evidence type="ECO:0000313" key="3">
    <source>
        <dbReference type="EMBL" id="KAF8452477.1"/>
    </source>
</evidence>
<name>A0AAD4C8Z1_BOLED</name>
<evidence type="ECO:0000256" key="1">
    <source>
        <dbReference type="PIRSR" id="PIRSR600250-50"/>
    </source>
</evidence>
<feature type="chain" id="PRO_5041957123" evidence="2">
    <location>
        <begin position="22"/>
        <end position="251"/>
    </location>
</feature>
<dbReference type="Proteomes" id="UP001194468">
    <property type="component" value="Unassembled WGS sequence"/>
</dbReference>
<evidence type="ECO:0000256" key="2">
    <source>
        <dbReference type="SAM" id="SignalP"/>
    </source>
</evidence>
<proteinExistence type="predicted"/>